<proteinExistence type="predicted"/>
<dbReference type="AlphaFoldDB" id="A0A8C9FT92"/>
<evidence type="ECO:0000313" key="3">
    <source>
        <dbReference type="Proteomes" id="UP000694428"/>
    </source>
</evidence>
<dbReference type="Ensembl" id="ENSPSTT00000020905.1">
    <property type="protein sequence ID" value="ENSPSTP00000019938.1"/>
    <property type="gene ID" value="ENSPSTG00000014448.1"/>
</dbReference>
<protein>
    <submittedName>
        <fullName evidence="2">Uncharacterized protein</fullName>
    </submittedName>
</protein>
<feature type="region of interest" description="Disordered" evidence="1">
    <location>
        <begin position="63"/>
        <end position="102"/>
    </location>
</feature>
<accession>A0A8C9FT92</accession>
<reference evidence="2" key="2">
    <citation type="submission" date="2025-09" db="UniProtKB">
        <authorList>
            <consortium name="Ensembl"/>
        </authorList>
    </citation>
    <scope>IDENTIFICATION</scope>
</reference>
<name>A0A8C9FT92_PAVCR</name>
<feature type="region of interest" description="Disordered" evidence="1">
    <location>
        <begin position="1"/>
        <end position="20"/>
    </location>
</feature>
<feature type="compositionally biased region" description="Pro residues" evidence="1">
    <location>
        <begin position="10"/>
        <end position="20"/>
    </location>
</feature>
<reference evidence="2" key="1">
    <citation type="submission" date="2025-08" db="UniProtKB">
        <authorList>
            <consortium name="Ensembl"/>
        </authorList>
    </citation>
    <scope>IDENTIFICATION</scope>
</reference>
<dbReference type="Proteomes" id="UP000694428">
    <property type="component" value="Unplaced"/>
</dbReference>
<organism evidence="2 3">
    <name type="scientific">Pavo cristatus</name>
    <name type="common">Indian peafowl</name>
    <name type="synonym">Blue peafowl</name>
    <dbReference type="NCBI Taxonomy" id="9049"/>
    <lineage>
        <taxon>Eukaryota</taxon>
        <taxon>Metazoa</taxon>
        <taxon>Chordata</taxon>
        <taxon>Craniata</taxon>
        <taxon>Vertebrata</taxon>
        <taxon>Euteleostomi</taxon>
        <taxon>Archelosauria</taxon>
        <taxon>Archosauria</taxon>
        <taxon>Dinosauria</taxon>
        <taxon>Saurischia</taxon>
        <taxon>Theropoda</taxon>
        <taxon>Coelurosauria</taxon>
        <taxon>Aves</taxon>
        <taxon>Neognathae</taxon>
        <taxon>Galloanserae</taxon>
        <taxon>Galliformes</taxon>
        <taxon>Phasianidae</taxon>
        <taxon>Phasianinae</taxon>
        <taxon>Pavo</taxon>
    </lineage>
</organism>
<evidence type="ECO:0000313" key="2">
    <source>
        <dbReference type="Ensembl" id="ENSPSTP00000019938.1"/>
    </source>
</evidence>
<sequence length="102" mass="10351">HAKSWEPPTAAAPPAPPPPARRCLPALSVEPVLFLATLALGLQGPLATQYLWDRLGAERGYVGPNGSSPDGCGNGSGAVEPLREVGSARGGRRGAPGMAMPT</sequence>
<keyword evidence="3" id="KW-1185">Reference proteome</keyword>
<evidence type="ECO:0000256" key="1">
    <source>
        <dbReference type="SAM" id="MobiDB-lite"/>
    </source>
</evidence>